<dbReference type="OrthoDB" id="9804792at2"/>
<comment type="similarity">
    <text evidence="1 7">Belongs to the RecO family.</text>
</comment>
<keyword evidence="5 7" id="KW-0234">DNA repair</keyword>
<dbReference type="InterPro" id="IPR003717">
    <property type="entry name" value="RecO"/>
</dbReference>
<dbReference type="InterPro" id="IPR022572">
    <property type="entry name" value="DNA_rep/recomb_RecO_N"/>
</dbReference>
<dbReference type="HAMAP" id="MF_00201">
    <property type="entry name" value="RecO"/>
    <property type="match status" value="1"/>
</dbReference>
<dbReference type="KEGG" id="phb:HYN04_07475"/>
<dbReference type="PANTHER" id="PTHR33991:SF1">
    <property type="entry name" value="DNA REPAIR PROTEIN RECO"/>
    <property type="match status" value="1"/>
</dbReference>
<dbReference type="SUPFAM" id="SSF50249">
    <property type="entry name" value="Nucleic acid-binding proteins"/>
    <property type="match status" value="1"/>
</dbReference>
<feature type="domain" description="DNA replication/recombination mediator RecO N-terminal" evidence="8">
    <location>
        <begin position="1"/>
        <end position="68"/>
    </location>
</feature>
<dbReference type="SUPFAM" id="SSF57863">
    <property type="entry name" value="ArfGap/RecO-like zinc finger"/>
    <property type="match status" value="1"/>
</dbReference>
<dbReference type="Pfam" id="PF11967">
    <property type="entry name" value="RecO_N"/>
    <property type="match status" value="1"/>
</dbReference>
<dbReference type="InterPro" id="IPR037278">
    <property type="entry name" value="ARFGAP/RecO"/>
</dbReference>
<dbReference type="InterPro" id="IPR012340">
    <property type="entry name" value="NA-bd_OB-fold"/>
</dbReference>
<gene>
    <name evidence="7" type="primary">recO</name>
    <name evidence="9" type="ORF">HYN04_07475</name>
</gene>
<evidence type="ECO:0000256" key="6">
    <source>
        <dbReference type="ARBA" id="ARBA00033409"/>
    </source>
</evidence>
<evidence type="ECO:0000256" key="7">
    <source>
        <dbReference type="HAMAP-Rule" id="MF_00201"/>
    </source>
</evidence>
<dbReference type="Pfam" id="PF02565">
    <property type="entry name" value="RecO_C"/>
    <property type="match status" value="1"/>
</dbReference>
<protein>
    <recommendedName>
        <fullName evidence="2 7">DNA repair protein RecO</fullName>
    </recommendedName>
    <alternativeName>
        <fullName evidence="6 7">Recombination protein O</fullName>
    </alternativeName>
</protein>
<evidence type="ECO:0000256" key="5">
    <source>
        <dbReference type="ARBA" id="ARBA00023204"/>
    </source>
</evidence>
<evidence type="ECO:0000256" key="2">
    <source>
        <dbReference type="ARBA" id="ARBA00021310"/>
    </source>
</evidence>
<keyword evidence="3 7" id="KW-0227">DNA damage</keyword>
<comment type="function">
    <text evidence="7">Involved in DNA repair and RecF pathway recombination.</text>
</comment>
<evidence type="ECO:0000313" key="10">
    <source>
        <dbReference type="Proteomes" id="UP000247763"/>
    </source>
</evidence>
<keyword evidence="4 7" id="KW-0233">DNA recombination</keyword>
<evidence type="ECO:0000256" key="1">
    <source>
        <dbReference type="ARBA" id="ARBA00007452"/>
    </source>
</evidence>
<reference evidence="10" key="1">
    <citation type="submission" date="2018-05" db="EMBL/GenBank/DDBJ databases">
        <title>Genome sequencing of Phenylobacterium sp. HYN0004.</title>
        <authorList>
            <person name="Yi H."/>
            <person name="Baek C."/>
        </authorList>
    </citation>
    <scope>NUCLEOTIDE SEQUENCE [LARGE SCALE GENOMIC DNA]</scope>
    <source>
        <strain evidence="10">HYN0004</strain>
    </source>
</reference>
<evidence type="ECO:0000313" key="9">
    <source>
        <dbReference type="EMBL" id="AWM77610.1"/>
    </source>
</evidence>
<keyword evidence="10" id="KW-1185">Reference proteome</keyword>
<dbReference type="NCBIfam" id="TIGR00613">
    <property type="entry name" value="reco"/>
    <property type="match status" value="1"/>
</dbReference>
<dbReference type="Gene3D" id="1.20.1440.120">
    <property type="entry name" value="Recombination protein O, C-terminal domain"/>
    <property type="match status" value="1"/>
</dbReference>
<dbReference type="Proteomes" id="UP000247763">
    <property type="component" value="Chromosome"/>
</dbReference>
<proteinExistence type="inferred from homology"/>
<evidence type="ECO:0000256" key="3">
    <source>
        <dbReference type="ARBA" id="ARBA00022763"/>
    </source>
</evidence>
<dbReference type="RefSeq" id="WP_110450177.1">
    <property type="nucleotide sequence ID" value="NZ_CP029479.1"/>
</dbReference>
<dbReference type="InterPro" id="IPR042242">
    <property type="entry name" value="RecO_C"/>
</dbReference>
<evidence type="ECO:0000259" key="8">
    <source>
        <dbReference type="Pfam" id="PF11967"/>
    </source>
</evidence>
<name>A0A2Z3HWJ4_9CAUL</name>
<dbReference type="GO" id="GO:0043590">
    <property type="term" value="C:bacterial nucleoid"/>
    <property type="evidence" value="ECO:0007669"/>
    <property type="project" value="TreeGrafter"/>
</dbReference>
<dbReference type="PANTHER" id="PTHR33991">
    <property type="entry name" value="DNA REPAIR PROTEIN RECO"/>
    <property type="match status" value="1"/>
</dbReference>
<dbReference type="GO" id="GO:0006310">
    <property type="term" value="P:DNA recombination"/>
    <property type="evidence" value="ECO:0007669"/>
    <property type="project" value="UniProtKB-UniRule"/>
</dbReference>
<dbReference type="EMBL" id="CP029479">
    <property type="protein sequence ID" value="AWM77610.1"/>
    <property type="molecule type" value="Genomic_DNA"/>
</dbReference>
<dbReference type="Gene3D" id="2.40.50.140">
    <property type="entry name" value="Nucleic acid-binding proteins"/>
    <property type="match status" value="1"/>
</dbReference>
<dbReference type="AlphaFoldDB" id="A0A2Z3HWJ4"/>
<accession>A0A2Z3HWJ4</accession>
<evidence type="ECO:0000256" key="4">
    <source>
        <dbReference type="ARBA" id="ARBA00023172"/>
    </source>
</evidence>
<organism evidence="9 10">
    <name type="scientific">Phenylobacterium parvum</name>
    <dbReference type="NCBI Taxonomy" id="2201350"/>
    <lineage>
        <taxon>Bacteria</taxon>
        <taxon>Pseudomonadati</taxon>
        <taxon>Pseudomonadota</taxon>
        <taxon>Alphaproteobacteria</taxon>
        <taxon>Caulobacterales</taxon>
        <taxon>Caulobacteraceae</taxon>
        <taxon>Phenylobacterium</taxon>
    </lineage>
</organism>
<sequence length="243" mass="25519">MEFEDDAFVLSARAHGENGAIAELLTRGHGRYPAFVAGGGSRRIRPLLQPGSRVTARFRARTSEQLGSAALEAAGAGPSDLFDDPLALAGLGSAAAVAAGVLPEREPQPGAFAAFEALSGALRHEEIWPAVYIRFEAGVLQALGFGLDLSRCAATGAVDDLVWVSPRTGRAVSRAAGEPYRDRLLRLPPFLLSAQGGLSPGDIGDGLALTGHFLDRCLFSALNRPLPAARVWLVDKLTEAGRL</sequence>
<dbReference type="GO" id="GO:0006302">
    <property type="term" value="P:double-strand break repair"/>
    <property type="evidence" value="ECO:0007669"/>
    <property type="project" value="TreeGrafter"/>
</dbReference>